<dbReference type="EMBL" id="CABQ01000220">
    <property type="protein sequence ID" value="CBI08449.1"/>
    <property type="molecule type" value="Genomic_DNA"/>
</dbReference>
<name>E6QMH8_9ZZZZ</name>
<dbReference type="Gene3D" id="3.30.1360.180">
    <property type="match status" value="1"/>
</dbReference>
<comment type="caution">
    <text evidence="1">The sequence shown here is derived from an EMBL/GenBank/DDBJ whole genome shotgun (WGS) entry which is preliminary data.</text>
</comment>
<gene>
    <name evidence="1" type="ORF">CARN6_1916</name>
</gene>
<dbReference type="InterPro" id="IPR002591">
    <property type="entry name" value="Phosphodiest/P_Trfase"/>
</dbReference>
<dbReference type="Gene3D" id="3.40.720.10">
    <property type="entry name" value="Alkaline Phosphatase, subunit A"/>
    <property type="match status" value="1"/>
</dbReference>
<dbReference type="Pfam" id="PF01663">
    <property type="entry name" value="Phosphodiest"/>
    <property type="match status" value="1"/>
</dbReference>
<protein>
    <submittedName>
        <fullName evidence="1">Phosphodiesterase I</fullName>
        <ecNumber evidence="1">3.1.4.1</ecNumber>
    </submittedName>
</protein>
<dbReference type="PANTHER" id="PTHR10151">
    <property type="entry name" value="ECTONUCLEOTIDE PYROPHOSPHATASE/PHOSPHODIESTERASE"/>
    <property type="match status" value="1"/>
</dbReference>
<evidence type="ECO:0000313" key="1">
    <source>
        <dbReference type="EMBL" id="CBI08449.1"/>
    </source>
</evidence>
<sequence length="366" mass="40014">MLPVYPSLTFPNHFSIATGLYPEHHGLVANSFFDERRAAEGKLALYTIRDGRAVTDGNWYSGVPLWSLAESEGMRTACLFWPGSEAKIAGERPSEYLKFDDHTDELARIDVVVNWLKEPAATRPHFITLYYSDVDHAGHEFGPDAPETHAAIRRVDELIGKLEAALAETHLPINLVVVSDHGMVKIEGPWVTLEDYADLAGFETAGPLLYGKTEADRARVYEQLKHASEKFQVYRRKDVPAALHYNQNAREGDPVVVPTGPYAIRARRPAAGQADKPPQAGAHGFDPRAMAEMKASFFAAGPDIVAGKTVAPFENVNLYPWIAHMLGLALSSAAPLPDGKLSILSGTLRDNGVSSTAVSSTEEHHP</sequence>
<dbReference type="CDD" id="cd16018">
    <property type="entry name" value="Enpp"/>
    <property type="match status" value="1"/>
</dbReference>
<dbReference type="InterPro" id="IPR017850">
    <property type="entry name" value="Alkaline_phosphatase_core_sf"/>
</dbReference>
<organism evidence="1">
    <name type="scientific">mine drainage metagenome</name>
    <dbReference type="NCBI Taxonomy" id="410659"/>
    <lineage>
        <taxon>unclassified sequences</taxon>
        <taxon>metagenomes</taxon>
        <taxon>ecological metagenomes</taxon>
    </lineage>
</organism>
<proteinExistence type="predicted"/>
<dbReference type="AlphaFoldDB" id="E6QMH8"/>
<accession>E6QMH8</accession>
<dbReference type="GO" id="GO:0004528">
    <property type="term" value="F:phosphodiesterase I activity"/>
    <property type="evidence" value="ECO:0007669"/>
    <property type="project" value="UniProtKB-EC"/>
</dbReference>
<dbReference type="PANTHER" id="PTHR10151:SF120">
    <property type="entry name" value="BIS(5'-ADENOSYL)-TRIPHOSPHATASE"/>
    <property type="match status" value="1"/>
</dbReference>
<dbReference type="SUPFAM" id="SSF53649">
    <property type="entry name" value="Alkaline phosphatase-like"/>
    <property type="match status" value="1"/>
</dbReference>
<keyword evidence="1" id="KW-0378">Hydrolase</keyword>
<dbReference type="EC" id="3.1.4.1" evidence="1"/>
<reference evidence="1" key="1">
    <citation type="submission" date="2009-10" db="EMBL/GenBank/DDBJ databases">
        <title>Diversity of trophic interactions inside an arsenic-rich microbial ecosystem.</title>
        <authorList>
            <person name="Bertin P.N."/>
            <person name="Heinrich-Salmeron A."/>
            <person name="Pelletier E."/>
            <person name="Goulhen-Chollet F."/>
            <person name="Arsene-Ploetze F."/>
            <person name="Gallien S."/>
            <person name="Calteau A."/>
            <person name="Vallenet D."/>
            <person name="Casiot C."/>
            <person name="Chane-Woon-Ming B."/>
            <person name="Giloteaux L."/>
            <person name="Barakat M."/>
            <person name="Bonnefoy V."/>
            <person name="Bruneel O."/>
            <person name="Chandler M."/>
            <person name="Cleiss J."/>
            <person name="Duran R."/>
            <person name="Elbaz-Poulichet F."/>
            <person name="Fonknechten N."/>
            <person name="Lauga B."/>
            <person name="Mornico D."/>
            <person name="Ortet P."/>
            <person name="Schaeffer C."/>
            <person name="Siguier P."/>
            <person name="Alexander Thil Smith A."/>
            <person name="Van Dorsselaer A."/>
            <person name="Weissenbach J."/>
            <person name="Medigue C."/>
            <person name="Le Paslier D."/>
        </authorList>
    </citation>
    <scope>NUCLEOTIDE SEQUENCE</scope>
</reference>